<comment type="caution">
    <text evidence="1">The sequence shown here is derived from an EMBL/GenBank/DDBJ whole genome shotgun (WGS) entry which is preliminary data.</text>
</comment>
<protein>
    <submittedName>
        <fullName evidence="1">Uncharacterized protein</fullName>
    </submittedName>
</protein>
<accession>A0AAV4CN50</accession>
<keyword evidence="2" id="KW-1185">Reference proteome</keyword>
<proteinExistence type="predicted"/>
<dbReference type="AlphaFoldDB" id="A0AAV4CN50"/>
<evidence type="ECO:0000313" key="1">
    <source>
        <dbReference type="EMBL" id="GFO32774.1"/>
    </source>
</evidence>
<organism evidence="1 2">
    <name type="scientific">Plakobranchus ocellatus</name>
    <dbReference type="NCBI Taxonomy" id="259542"/>
    <lineage>
        <taxon>Eukaryota</taxon>
        <taxon>Metazoa</taxon>
        <taxon>Spiralia</taxon>
        <taxon>Lophotrochozoa</taxon>
        <taxon>Mollusca</taxon>
        <taxon>Gastropoda</taxon>
        <taxon>Heterobranchia</taxon>
        <taxon>Euthyneura</taxon>
        <taxon>Panpulmonata</taxon>
        <taxon>Sacoglossa</taxon>
        <taxon>Placobranchoidea</taxon>
        <taxon>Plakobranchidae</taxon>
        <taxon>Plakobranchus</taxon>
    </lineage>
</organism>
<evidence type="ECO:0000313" key="2">
    <source>
        <dbReference type="Proteomes" id="UP000735302"/>
    </source>
</evidence>
<gene>
    <name evidence="1" type="ORF">PoB_005927900</name>
</gene>
<dbReference type="EMBL" id="BLXT01006675">
    <property type="protein sequence ID" value="GFO32774.1"/>
    <property type="molecule type" value="Genomic_DNA"/>
</dbReference>
<name>A0AAV4CN50_9GAST</name>
<sequence>MGPDFAQENVTTVYPHSDEQCSVPAMLISIEAKMDEEPVFPDVNPILCRALVYNKKEGSRQCRRRPKRDSEFCHSHDPRYRTNNTARRMRLLAEWRQEQLDAIIARRRREREMEADARRGIVK</sequence>
<reference evidence="1 2" key="1">
    <citation type="journal article" date="2021" name="Elife">
        <title>Chloroplast acquisition without the gene transfer in kleptoplastic sea slugs, Plakobranchus ocellatus.</title>
        <authorList>
            <person name="Maeda T."/>
            <person name="Takahashi S."/>
            <person name="Yoshida T."/>
            <person name="Shimamura S."/>
            <person name="Takaki Y."/>
            <person name="Nagai Y."/>
            <person name="Toyoda A."/>
            <person name="Suzuki Y."/>
            <person name="Arimoto A."/>
            <person name="Ishii H."/>
            <person name="Satoh N."/>
            <person name="Nishiyama T."/>
            <person name="Hasebe M."/>
            <person name="Maruyama T."/>
            <person name="Minagawa J."/>
            <person name="Obokata J."/>
            <person name="Shigenobu S."/>
        </authorList>
    </citation>
    <scope>NUCLEOTIDE SEQUENCE [LARGE SCALE GENOMIC DNA]</scope>
</reference>
<dbReference type="Proteomes" id="UP000735302">
    <property type="component" value="Unassembled WGS sequence"/>
</dbReference>